<evidence type="ECO:0008006" key="9">
    <source>
        <dbReference type="Google" id="ProtNLM"/>
    </source>
</evidence>
<name>A0AAF0IFN7_9EURO</name>
<dbReference type="GO" id="GO:0000398">
    <property type="term" value="P:mRNA splicing, via spliceosome"/>
    <property type="evidence" value="ECO:0007669"/>
    <property type="project" value="TreeGrafter"/>
</dbReference>
<evidence type="ECO:0000256" key="5">
    <source>
        <dbReference type="ARBA" id="ARBA00038145"/>
    </source>
</evidence>
<dbReference type="GO" id="GO:0005737">
    <property type="term" value="C:cytoplasm"/>
    <property type="evidence" value="ECO:0007669"/>
    <property type="project" value="UniProtKB-SubCell"/>
</dbReference>
<evidence type="ECO:0000256" key="6">
    <source>
        <dbReference type="PROSITE-ProRule" id="PRU00221"/>
    </source>
</evidence>
<dbReference type="PROSITE" id="PS50294">
    <property type="entry name" value="WD_REPEATS_REGION"/>
    <property type="match status" value="2"/>
</dbReference>
<dbReference type="PROSITE" id="PS50082">
    <property type="entry name" value="WD_REPEATS_2"/>
    <property type="match status" value="2"/>
</dbReference>
<evidence type="ECO:0000256" key="4">
    <source>
        <dbReference type="ARBA" id="ARBA00022737"/>
    </source>
</evidence>
<keyword evidence="2" id="KW-0963">Cytoplasm</keyword>
<organism evidence="7 8">
    <name type="scientific">Emydomyces testavorans</name>
    <dbReference type="NCBI Taxonomy" id="2070801"/>
    <lineage>
        <taxon>Eukaryota</taxon>
        <taxon>Fungi</taxon>
        <taxon>Dikarya</taxon>
        <taxon>Ascomycota</taxon>
        <taxon>Pezizomycotina</taxon>
        <taxon>Eurotiomycetes</taxon>
        <taxon>Eurotiomycetidae</taxon>
        <taxon>Onygenales</taxon>
        <taxon>Nannizziopsiaceae</taxon>
        <taxon>Emydomyces</taxon>
    </lineage>
</organism>
<dbReference type="CDD" id="cd00200">
    <property type="entry name" value="WD40"/>
    <property type="match status" value="1"/>
</dbReference>
<dbReference type="SMART" id="SM00320">
    <property type="entry name" value="WD40"/>
    <property type="match status" value="6"/>
</dbReference>
<keyword evidence="8" id="KW-1185">Reference proteome</keyword>
<sequence>MSKSAQSFPTTCLHTIKTHNGPVNAVIFSSSPGTYLLTGSSDRDVHLCRAVPPPSNSASPNPVTTSPIQKYEAHGYSVLDLAVTADNARFVSVGGDKQVFLWDVETGSTVRRWSGHDARVEAVEFGGEADSVVVSGSADTTVRIWDTRSLTSKPMQTLAEATDTVSSVHVHMPSCSIVSGSYDGRIRTYDLRMGIVKVDVMGHPVTSIRCSADGNALLASCLDGRIRMVDRADGSVLKSFGGGSGGAGGRPTYKNTELRIRSSFAKDDSAVISGSEPGDGNPEAHVFAWDILSGDVIGCVPTGEDVKVVSCVAWNEKGKNWAAGCSNGSVLVFG</sequence>
<dbReference type="InterPro" id="IPR020472">
    <property type="entry name" value="WD40_PAC1"/>
</dbReference>
<dbReference type="Pfam" id="PF00400">
    <property type="entry name" value="WD40"/>
    <property type="match status" value="5"/>
</dbReference>
<protein>
    <recommendedName>
        <fullName evidence="9">Mitogen-activated protein kinase organizer 1</fullName>
    </recommendedName>
</protein>
<dbReference type="InterPro" id="IPR036322">
    <property type="entry name" value="WD40_repeat_dom_sf"/>
</dbReference>
<comment type="subcellular location">
    <subcellularLocation>
        <location evidence="1">Cytoplasm</location>
    </subcellularLocation>
</comment>
<keyword evidence="3 6" id="KW-0853">WD repeat</keyword>
<dbReference type="PROSITE" id="PS00678">
    <property type="entry name" value="WD_REPEATS_1"/>
    <property type="match status" value="1"/>
</dbReference>
<dbReference type="InterPro" id="IPR001680">
    <property type="entry name" value="WD40_rpt"/>
</dbReference>
<proteinExistence type="inferred from homology"/>
<dbReference type="PANTHER" id="PTHR22842">
    <property type="entry name" value="WD40 REPEAT PROTEIN"/>
    <property type="match status" value="1"/>
</dbReference>
<keyword evidence="4" id="KW-0677">Repeat</keyword>
<dbReference type="InterPro" id="IPR051980">
    <property type="entry name" value="WD_repeat_MORG1"/>
</dbReference>
<evidence type="ECO:0000256" key="3">
    <source>
        <dbReference type="ARBA" id="ARBA00022574"/>
    </source>
</evidence>
<evidence type="ECO:0000313" key="7">
    <source>
        <dbReference type="EMBL" id="WEW56155.1"/>
    </source>
</evidence>
<dbReference type="PANTHER" id="PTHR22842:SF3">
    <property type="entry name" value="WD REPEAT DOMAIN-CONTAINING PROTEIN 83"/>
    <property type="match status" value="1"/>
</dbReference>
<dbReference type="SUPFAM" id="SSF50978">
    <property type="entry name" value="WD40 repeat-like"/>
    <property type="match status" value="1"/>
</dbReference>
<gene>
    <name evidence="7" type="ORF">PRK78_001590</name>
</gene>
<reference evidence="7" key="1">
    <citation type="submission" date="2023-03" db="EMBL/GenBank/DDBJ databases">
        <title>Emydomyces testavorans Genome Sequence.</title>
        <authorList>
            <person name="Hoyer L."/>
        </authorList>
    </citation>
    <scope>NUCLEOTIDE SEQUENCE</scope>
    <source>
        <strain evidence="7">16-2883</strain>
    </source>
</reference>
<dbReference type="EMBL" id="CP120627">
    <property type="protein sequence ID" value="WEW56155.1"/>
    <property type="molecule type" value="Genomic_DNA"/>
</dbReference>
<dbReference type="Proteomes" id="UP001219355">
    <property type="component" value="Chromosome 1"/>
</dbReference>
<dbReference type="InterPro" id="IPR019775">
    <property type="entry name" value="WD40_repeat_CS"/>
</dbReference>
<evidence type="ECO:0000256" key="1">
    <source>
        <dbReference type="ARBA" id="ARBA00004496"/>
    </source>
</evidence>
<dbReference type="AlphaFoldDB" id="A0AAF0IFN7"/>
<feature type="repeat" description="WD" evidence="6">
    <location>
        <begin position="113"/>
        <end position="149"/>
    </location>
</feature>
<dbReference type="InterPro" id="IPR015943">
    <property type="entry name" value="WD40/YVTN_repeat-like_dom_sf"/>
</dbReference>
<evidence type="ECO:0000256" key="2">
    <source>
        <dbReference type="ARBA" id="ARBA00022490"/>
    </source>
</evidence>
<dbReference type="PRINTS" id="PR00320">
    <property type="entry name" value="GPROTEINBRPT"/>
</dbReference>
<comment type="similarity">
    <text evidence="5">Belongs to the WD repeat MORG1 family.</text>
</comment>
<evidence type="ECO:0000313" key="8">
    <source>
        <dbReference type="Proteomes" id="UP001219355"/>
    </source>
</evidence>
<feature type="repeat" description="WD" evidence="6">
    <location>
        <begin position="71"/>
        <end position="112"/>
    </location>
</feature>
<dbReference type="GO" id="GO:0071013">
    <property type="term" value="C:catalytic step 2 spliceosome"/>
    <property type="evidence" value="ECO:0007669"/>
    <property type="project" value="TreeGrafter"/>
</dbReference>
<accession>A0AAF0IFN7</accession>
<dbReference type="Gene3D" id="2.130.10.10">
    <property type="entry name" value="YVTN repeat-like/Quinoprotein amine dehydrogenase"/>
    <property type="match status" value="1"/>
</dbReference>